<evidence type="ECO:0000256" key="3">
    <source>
        <dbReference type="ARBA" id="ARBA00022964"/>
    </source>
</evidence>
<dbReference type="Gene3D" id="3.60.130.10">
    <property type="entry name" value="Clavaminate synthase-like"/>
    <property type="match status" value="1"/>
</dbReference>
<keyword evidence="3" id="KW-0223">Dioxygenase</keyword>
<dbReference type="GO" id="GO:0046872">
    <property type="term" value="F:metal ion binding"/>
    <property type="evidence" value="ECO:0007669"/>
    <property type="project" value="UniProtKB-KW"/>
</dbReference>
<dbReference type="STRING" id="1806994.A0A507C4W5"/>
<organism evidence="7 8">
    <name type="scientific">Synchytrium microbalum</name>
    <dbReference type="NCBI Taxonomy" id="1806994"/>
    <lineage>
        <taxon>Eukaryota</taxon>
        <taxon>Fungi</taxon>
        <taxon>Fungi incertae sedis</taxon>
        <taxon>Chytridiomycota</taxon>
        <taxon>Chytridiomycota incertae sedis</taxon>
        <taxon>Chytridiomycetes</taxon>
        <taxon>Synchytriales</taxon>
        <taxon>Synchytriaceae</taxon>
        <taxon>Synchytrium</taxon>
    </lineage>
</organism>
<dbReference type="RefSeq" id="XP_031025241.1">
    <property type="nucleotide sequence ID" value="XM_031168836.1"/>
</dbReference>
<dbReference type="AlphaFoldDB" id="A0A507C4W5"/>
<dbReference type="GO" id="GO:0005737">
    <property type="term" value="C:cytoplasm"/>
    <property type="evidence" value="ECO:0007669"/>
    <property type="project" value="TreeGrafter"/>
</dbReference>
<proteinExistence type="inferred from homology"/>
<dbReference type="Pfam" id="PF02668">
    <property type="entry name" value="TauD"/>
    <property type="match status" value="1"/>
</dbReference>
<dbReference type="InterPro" id="IPR003819">
    <property type="entry name" value="TauD/TfdA-like"/>
</dbReference>
<name>A0A507C4W5_9FUNG</name>
<evidence type="ECO:0000256" key="4">
    <source>
        <dbReference type="ARBA" id="ARBA00023002"/>
    </source>
</evidence>
<comment type="similarity">
    <text evidence="1">Belongs to the TfdA dioxygenase family.</text>
</comment>
<dbReference type="EMBL" id="QEAO01000013">
    <property type="protein sequence ID" value="TPX34521.1"/>
    <property type="molecule type" value="Genomic_DNA"/>
</dbReference>
<dbReference type="InterPro" id="IPR051323">
    <property type="entry name" value="AtsK-like"/>
</dbReference>
<reference evidence="7 8" key="1">
    <citation type="journal article" date="2019" name="Sci. Rep.">
        <title>Comparative genomics of chytrid fungi reveal insights into the obligate biotrophic and pathogenic lifestyle of Synchytrium endobioticum.</title>
        <authorList>
            <person name="van de Vossenberg B.T.L.H."/>
            <person name="Warris S."/>
            <person name="Nguyen H.D.T."/>
            <person name="van Gent-Pelzer M.P.E."/>
            <person name="Joly D.L."/>
            <person name="van de Geest H.C."/>
            <person name="Bonants P.J.M."/>
            <person name="Smith D.S."/>
            <person name="Levesque C.A."/>
            <person name="van der Lee T.A.J."/>
        </authorList>
    </citation>
    <scope>NUCLEOTIDE SEQUENCE [LARGE SCALE GENOMIC DNA]</scope>
    <source>
        <strain evidence="7 8">JEL517</strain>
    </source>
</reference>
<evidence type="ECO:0000313" key="8">
    <source>
        <dbReference type="Proteomes" id="UP000319731"/>
    </source>
</evidence>
<keyword evidence="4" id="KW-0560">Oxidoreductase</keyword>
<keyword evidence="8" id="KW-1185">Reference proteome</keyword>
<accession>A0A507C4W5</accession>
<evidence type="ECO:0000256" key="5">
    <source>
        <dbReference type="ARBA" id="ARBA00023004"/>
    </source>
</evidence>
<evidence type="ECO:0000256" key="1">
    <source>
        <dbReference type="ARBA" id="ARBA00005896"/>
    </source>
</evidence>
<sequence length="336" mass="36994">MTTQAQINIANDSKSAPTAANTLAGLKATPGCRALLDACTARKDYTIRLGSELHGVQLKNLNDQQLEDLARFVADRGVVFFRDQELTEQEHLAFGSRLGPLHVHPLNYGKKDTHPAVVPIVSNENSKNVAGEVWHSDVSSEPAPPAYSILYMEKVPPAGGDTCFASAYAAYEKLSDTMQNILEDKYAIHTNAVAHASIAKLSGANVQREFEYSRHPIVRTHAVSGLKALFVNQGFTTSIVGLHKEESTAILNHLFDVISKGADIQIRFKWEANSVAIWDNRAVQHQAVWDYYPHARKGRRVTVVGEKPIHDVNGLKQSEALGGLQPPPIWSRHLKL</sequence>
<dbReference type="OrthoDB" id="10257314at2759"/>
<evidence type="ECO:0000313" key="7">
    <source>
        <dbReference type="EMBL" id="TPX34521.1"/>
    </source>
</evidence>
<gene>
    <name evidence="7" type="ORF">SmJEL517_g02908</name>
</gene>
<evidence type="ECO:0000259" key="6">
    <source>
        <dbReference type="Pfam" id="PF02668"/>
    </source>
</evidence>
<keyword evidence="5" id="KW-0408">Iron</keyword>
<comment type="caution">
    <text evidence="7">The sequence shown here is derived from an EMBL/GenBank/DDBJ whole genome shotgun (WGS) entry which is preliminary data.</text>
</comment>
<dbReference type="PANTHER" id="PTHR30468">
    <property type="entry name" value="ALPHA-KETOGLUTARATE-DEPENDENT SULFONATE DIOXYGENASE"/>
    <property type="match status" value="1"/>
</dbReference>
<protein>
    <recommendedName>
        <fullName evidence="6">TauD/TfdA-like domain-containing protein</fullName>
    </recommendedName>
</protein>
<dbReference type="GO" id="GO:0016706">
    <property type="term" value="F:2-oxoglutarate-dependent dioxygenase activity"/>
    <property type="evidence" value="ECO:0007669"/>
    <property type="project" value="TreeGrafter"/>
</dbReference>
<dbReference type="PANTHER" id="PTHR30468:SF1">
    <property type="entry name" value="ALPHA-KETOGLUTARATE-DEPENDENT SULFONATE DIOXYGENASE"/>
    <property type="match status" value="1"/>
</dbReference>
<keyword evidence="2" id="KW-0479">Metal-binding</keyword>
<dbReference type="SUPFAM" id="SSF51197">
    <property type="entry name" value="Clavaminate synthase-like"/>
    <property type="match status" value="1"/>
</dbReference>
<dbReference type="InterPro" id="IPR042098">
    <property type="entry name" value="TauD-like_sf"/>
</dbReference>
<dbReference type="Proteomes" id="UP000319731">
    <property type="component" value="Unassembled WGS sequence"/>
</dbReference>
<feature type="domain" description="TauD/TfdA-like" evidence="6">
    <location>
        <begin position="48"/>
        <end position="302"/>
    </location>
</feature>
<evidence type="ECO:0000256" key="2">
    <source>
        <dbReference type="ARBA" id="ARBA00022723"/>
    </source>
</evidence>
<dbReference type="GeneID" id="42004133"/>